<gene>
    <name evidence="1" type="ORF">KABACHOK_04830</name>
</gene>
<reference evidence="1" key="1">
    <citation type="submission" date="2022-05" db="EMBL/GenBank/DDBJ databases">
        <authorList>
            <person name="Friedrich I."/>
            <person name="Poehlein A."/>
            <person name="Schneider D."/>
            <person name="Hertel R."/>
            <person name="Daniel R."/>
        </authorList>
    </citation>
    <scope>NUCLEOTIDE SEQUENCE</scope>
</reference>
<keyword evidence="2" id="KW-1185">Reference proteome</keyword>
<evidence type="ECO:0000313" key="1">
    <source>
        <dbReference type="EMBL" id="USN14296.1"/>
    </source>
</evidence>
<accession>A0A9E7MP59</accession>
<dbReference type="Proteomes" id="UP001056685">
    <property type="component" value="Segment"/>
</dbReference>
<name>A0A9E7MP59_9CAUD</name>
<organism evidence="1 2">
    <name type="scientific">Brevundimonas phage vB_BpoS-Kabachok</name>
    <dbReference type="NCBI Taxonomy" id="2948600"/>
    <lineage>
        <taxon>Viruses</taxon>
        <taxon>Duplodnaviria</taxon>
        <taxon>Heunggongvirae</taxon>
        <taxon>Uroviricota</taxon>
        <taxon>Caudoviricetes</taxon>
        <taxon>Jeanschmidtviridae</taxon>
        <taxon>Marchewkavirus</taxon>
        <taxon>Marchewkavirus kabachok</taxon>
    </lineage>
</organism>
<sequence length="105" mass="11372">MERPSLKRINGIASADAVRGLMPVFDLDEALERIEALIVAAARVGKDQVDIISVLPRHDGQLTSSYINECRVATHRALVKAGYAVSFNQGGHHGSASFDVSWAQK</sequence>
<evidence type="ECO:0000313" key="2">
    <source>
        <dbReference type="Proteomes" id="UP001056685"/>
    </source>
</evidence>
<dbReference type="EMBL" id="ON529852">
    <property type="protein sequence ID" value="USN14296.1"/>
    <property type="molecule type" value="Genomic_DNA"/>
</dbReference>
<proteinExistence type="predicted"/>
<protein>
    <submittedName>
        <fullName evidence="1">Uncharacterized protein</fullName>
    </submittedName>
</protein>